<evidence type="ECO:0000256" key="6">
    <source>
        <dbReference type="ARBA" id="ARBA00022989"/>
    </source>
</evidence>
<dbReference type="InterPro" id="IPR019734">
    <property type="entry name" value="TPR_rpt"/>
</dbReference>
<comment type="caution">
    <text evidence="10">The sequence shown here is derived from an EMBL/GenBank/DDBJ whole genome shotgun (WGS) entry which is preliminary data.</text>
</comment>
<accession>A0A131ZTL0</accession>
<keyword evidence="10" id="KW-0675">Receptor</keyword>
<dbReference type="InterPro" id="IPR011990">
    <property type="entry name" value="TPR-like_helical_dom_sf"/>
</dbReference>
<dbReference type="VEuPathDB" id="VectorBase:SSCA005480"/>
<dbReference type="Gene3D" id="1.25.40.10">
    <property type="entry name" value="Tetratricopeptide repeat domain"/>
    <property type="match status" value="2"/>
</dbReference>
<dbReference type="GO" id="GO:0030150">
    <property type="term" value="P:protein import into mitochondrial matrix"/>
    <property type="evidence" value="ECO:0007669"/>
    <property type="project" value="TreeGrafter"/>
</dbReference>
<dbReference type="GO" id="GO:0045039">
    <property type="term" value="P:protein insertion into mitochondrial inner membrane"/>
    <property type="evidence" value="ECO:0007669"/>
    <property type="project" value="TreeGrafter"/>
</dbReference>
<dbReference type="SUPFAM" id="SSF48452">
    <property type="entry name" value="TPR-like"/>
    <property type="match status" value="2"/>
</dbReference>
<evidence type="ECO:0000313" key="10">
    <source>
        <dbReference type="EMBL" id="KPL97091.1"/>
    </source>
</evidence>
<keyword evidence="2" id="KW-0812">Transmembrane</keyword>
<protein>
    <submittedName>
        <fullName evidence="10">Mitochondrial import receptor subunit TOM70-like protein</fullName>
    </submittedName>
</protein>
<keyword evidence="8" id="KW-0472">Membrane</keyword>
<evidence type="ECO:0000256" key="7">
    <source>
        <dbReference type="ARBA" id="ARBA00023128"/>
    </source>
</evidence>
<dbReference type="PROSITE" id="PS50005">
    <property type="entry name" value="TPR"/>
    <property type="match status" value="3"/>
</dbReference>
<dbReference type="EMBL" id="JXLN01000214">
    <property type="protein sequence ID" value="KPL97091.1"/>
    <property type="molecule type" value="Genomic_DNA"/>
</dbReference>
<organism evidence="10 11">
    <name type="scientific">Sarcoptes scabiei</name>
    <name type="common">Itch mite</name>
    <name type="synonym">Acarus scabiei</name>
    <dbReference type="NCBI Taxonomy" id="52283"/>
    <lineage>
        <taxon>Eukaryota</taxon>
        <taxon>Metazoa</taxon>
        <taxon>Ecdysozoa</taxon>
        <taxon>Arthropoda</taxon>
        <taxon>Chelicerata</taxon>
        <taxon>Arachnida</taxon>
        <taxon>Acari</taxon>
        <taxon>Acariformes</taxon>
        <taxon>Sarcoptiformes</taxon>
        <taxon>Astigmata</taxon>
        <taxon>Psoroptidia</taxon>
        <taxon>Sarcoptoidea</taxon>
        <taxon>Sarcoptidae</taxon>
        <taxon>Sarcoptinae</taxon>
        <taxon>Sarcoptes</taxon>
    </lineage>
</organism>
<evidence type="ECO:0000256" key="5">
    <source>
        <dbReference type="ARBA" id="ARBA00022803"/>
    </source>
</evidence>
<dbReference type="PANTHER" id="PTHR46208:SF1">
    <property type="entry name" value="MITOCHONDRIAL IMPORT RECEPTOR SUBUNIT TOM70"/>
    <property type="match status" value="1"/>
</dbReference>
<dbReference type="Pfam" id="PF13432">
    <property type="entry name" value="TPR_16"/>
    <property type="match status" value="1"/>
</dbReference>
<keyword evidence="5" id="KW-0802">TPR repeat</keyword>
<evidence type="ECO:0000256" key="2">
    <source>
        <dbReference type="ARBA" id="ARBA00022692"/>
    </source>
</evidence>
<dbReference type="GO" id="GO:0005741">
    <property type="term" value="C:mitochondrial outer membrane"/>
    <property type="evidence" value="ECO:0007669"/>
    <property type="project" value="UniProtKB-SubCell"/>
</dbReference>
<dbReference type="OrthoDB" id="66418at2759"/>
<dbReference type="AlphaFoldDB" id="A0A131ZTL0"/>
<evidence type="ECO:0000313" key="11">
    <source>
        <dbReference type="Proteomes" id="UP000616769"/>
    </source>
</evidence>
<proteinExistence type="inferred from homology"/>
<dbReference type="Pfam" id="PF00515">
    <property type="entry name" value="TPR_1"/>
    <property type="match status" value="1"/>
</dbReference>
<keyword evidence="3" id="KW-0677">Repeat</keyword>
<reference evidence="10 11" key="1">
    <citation type="journal article" date="2015" name="Parasit. Vectors">
        <title>Draft genome of the scabies mite.</title>
        <authorList>
            <person name="Rider S.D.Jr."/>
            <person name="Morgan M.S."/>
            <person name="Arlian L.G."/>
        </authorList>
    </citation>
    <scope>NUCLEOTIDE SEQUENCE [LARGE SCALE GENOMIC DNA]</scope>
    <source>
        <strain evidence="10">Arlian Lab</strain>
    </source>
</reference>
<name>A0A131ZTL0_SARSC</name>
<evidence type="ECO:0000256" key="1">
    <source>
        <dbReference type="ARBA" id="ARBA00004572"/>
    </source>
</evidence>
<evidence type="ECO:0000256" key="4">
    <source>
        <dbReference type="ARBA" id="ARBA00022787"/>
    </source>
</evidence>
<evidence type="ECO:0000256" key="8">
    <source>
        <dbReference type="ARBA" id="ARBA00023136"/>
    </source>
</evidence>
<dbReference type="GO" id="GO:0030943">
    <property type="term" value="F:mitochondrion targeting sequence binding"/>
    <property type="evidence" value="ECO:0007669"/>
    <property type="project" value="TreeGrafter"/>
</dbReference>
<dbReference type="GO" id="GO:0008320">
    <property type="term" value="F:protein transmembrane transporter activity"/>
    <property type="evidence" value="ECO:0007669"/>
    <property type="project" value="TreeGrafter"/>
</dbReference>
<sequence>MTILPQLSNYRTILLATPIIVGAGVYVYRCYFANKHPKFSPADPIQLKSKAISLKDKGNDLFRQKKFLEAIKLYSEAIEICPQKQTMEIAKFYQNRAACYEQLKDFDMVIKDAGKAIELNPKYTRAFVRRARAFESSNRLEEAIYDYYTASSINEFKDSDMMNLFSDCLDKYSHNESMKIIKKRRKITFQKYMFKRLLDQFNRDPLRQRKKEILNDYENSIDKLLNDDDEEKLSQDDLMIKALIEMIIGKQNEGVLKLNKIIESSEDIEYKVYALVKLAESAVENNKLEDSNNFLDEAEKLDPKNPNIFMIRSQVLLLSRKYDESLKELSKTIELDPDYLSPIAQQLFIRYQQSLILNNSEEKSKVLKEFDEYAEKYSDNNEILLLYFQVLINENDMEKSEKIIIKAIENNSEDPNLYAYRATIYIGSDRFEYAKELLGEPDFKQLILL</sequence>
<keyword evidence="6" id="KW-1133">Transmembrane helix</keyword>
<gene>
    <name evidence="10" type="ORF">QR98_0002290</name>
</gene>
<evidence type="ECO:0000256" key="9">
    <source>
        <dbReference type="ARBA" id="ARBA00038030"/>
    </source>
</evidence>
<evidence type="ECO:0000256" key="3">
    <source>
        <dbReference type="ARBA" id="ARBA00022737"/>
    </source>
</evidence>
<comment type="similarity">
    <text evidence="9">Belongs to the Tom70 family.</text>
</comment>
<dbReference type="PANTHER" id="PTHR46208">
    <property type="entry name" value="MITOCHONDRIAL IMPORT RECEPTOR SUBUNIT TOM70"/>
    <property type="match status" value="1"/>
</dbReference>
<keyword evidence="4" id="KW-1000">Mitochondrion outer membrane</keyword>
<dbReference type="SMART" id="SM00028">
    <property type="entry name" value="TPR"/>
    <property type="match status" value="5"/>
</dbReference>
<comment type="subcellular location">
    <subcellularLocation>
        <location evidence="1">Mitochondrion outer membrane</location>
        <topology evidence="1">Single-pass membrane protein</topology>
    </subcellularLocation>
</comment>
<keyword evidence="7" id="KW-0496">Mitochondrion</keyword>
<dbReference type="Proteomes" id="UP000616769">
    <property type="component" value="Unassembled WGS sequence"/>
</dbReference>